<dbReference type="AlphaFoldDB" id="A0AAW0K7Q5"/>
<dbReference type="FunFam" id="2.10.25.10:FF:000106">
    <property type="entry name" value="Heparan sulfate proteoglycan 2"/>
    <property type="match status" value="1"/>
</dbReference>
<dbReference type="PROSITE" id="PS01248">
    <property type="entry name" value="EGF_LAM_1"/>
    <property type="match status" value="1"/>
</dbReference>
<keyword evidence="5" id="KW-0677">Repeat</keyword>
<feature type="domain" description="Laminin EGF-like" evidence="11">
    <location>
        <begin position="61"/>
        <end position="110"/>
    </location>
</feature>
<dbReference type="Gene3D" id="2.10.25.10">
    <property type="entry name" value="Laminin"/>
    <property type="match status" value="1"/>
</dbReference>
<organism evidence="12 13">
    <name type="scientific">Myodes glareolus</name>
    <name type="common">Bank vole</name>
    <name type="synonym">Clethrionomys glareolus</name>
    <dbReference type="NCBI Taxonomy" id="447135"/>
    <lineage>
        <taxon>Eukaryota</taxon>
        <taxon>Metazoa</taxon>
        <taxon>Chordata</taxon>
        <taxon>Craniata</taxon>
        <taxon>Vertebrata</taxon>
        <taxon>Euteleostomi</taxon>
        <taxon>Mammalia</taxon>
        <taxon>Eutheria</taxon>
        <taxon>Euarchontoglires</taxon>
        <taxon>Glires</taxon>
        <taxon>Rodentia</taxon>
        <taxon>Myomorpha</taxon>
        <taxon>Muroidea</taxon>
        <taxon>Cricetidae</taxon>
        <taxon>Arvicolinae</taxon>
        <taxon>Myodes</taxon>
    </lineage>
</organism>
<evidence type="ECO:0000256" key="1">
    <source>
        <dbReference type="ARBA" id="ARBA00004302"/>
    </source>
</evidence>
<evidence type="ECO:0000256" key="4">
    <source>
        <dbReference type="ARBA" id="ARBA00022729"/>
    </source>
</evidence>
<dbReference type="Pfam" id="PF24973">
    <property type="entry name" value="EGF_LMN_ATRN"/>
    <property type="match status" value="1"/>
</dbReference>
<comment type="caution">
    <text evidence="12">The sequence shown here is derived from an EMBL/GenBank/DDBJ whole genome shotgun (WGS) entry which is preliminary data.</text>
</comment>
<evidence type="ECO:0000256" key="2">
    <source>
        <dbReference type="ARBA" id="ARBA00022525"/>
    </source>
</evidence>
<reference evidence="12 13" key="1">
    <citation type="journal article" date="2023" name="bioRxiv">
        <title>Conserved and derived expression patterns and positive selection on dental genes reveal complex evolutionary context of ever-growing rodent molars.</title>
        <authorList>
            <person name="Calamari Z.T."/>
            <person name="Song A."/>
            <person name="Cohen E."/>
            <person name="Akter M."/>
            <person name="Roy R.D."/>
            <person name="Hallikas O."/>
            <person name="Christensen M.M."/>
            <person name="Li P."/>
            <person name="Marangoni P."/>
            <person name="Jernvall J."/>
            <person name="Klein O.D."/>
        </authorList>
    </citation>
    <scope>NUCLEOTIDE SEQUENCE [LARGE SCALE GENOMIC DNA]</scope>
    <source>
        <strain evidence="12">V071</strain>
    </source>
</reference>
<dbReference type="GO" id="GO:0007411">
    <property type="term" value="P:axon guidance"/>
    <property type="evidence" value="ECO:0007669"/>
    <property type="project" value="TreeGrafter"/>
</dbReference>
<name>A0AAW0K7Q5_MYOGA</name>
<dbReference type="PANTHER" id="PTHR10574">
    <property type="entry name" value="NETRIN/LAMININ-RELATED"/>
    <property type="match status" value="1"/>
</dbReference>
<dbReference type="GO" id="GO:0009888">
    <property type="term" value="P:tissue development"/>
    <property type="evidence" value="ECO:0007669"/>
    <property type="project" value="TreeGrafter"/>
</dbReference>
<evidence type="ECO:0000256" key="7">
    <source>
        <dbReference type="ARBA" id="ARBA00023157"/>
    </source>
</evidence>
<dbReference type="PANTHER" id="PTHR10574:SF291">
    <property type="entry name" value="LAMININ SUBUNIT ALPHA-2"/>
    <property type="match status" value="1"/>
</dbReference>
<feature type="non-terminal residue" evidence="12">
    <location>
        <position position="1"/>
    </location>
</feature>
<evidence type="ECO:0000313" key="12">
    <source>
        <dbReference type="EMBL" id="KAK7835354.1"/>
    </source>
</evidence>
<evidence type="ECO:0000256" key="9">
    <source>
        <dbReference type="ARBA" id="ARBA00023292"/>
    </source>
</evidence>
<keyword evidence="13" id="KW-1185">Reference proteome</keyword>
<accession>A0AAW0K7Q5</accession>
<keyword evidence="7 10" id="KW-1015">Disulfide bond</keyword>
<keyword evidence="4" id="KW-0732">Signal</keyword>
<evidence type="ECO:0000256" key="10">
    <source>
        <dbReference type="PROSITE-ProRule" id="PRU00460"/>
    </source>
</evidence>
<evidence type="ECO:0000256" key="8">
    <source>
        <dbReference type="ARBA" id="ARBA00023180"/>
    </source>
</evidence>
<evidence type="ECO:0000256" key="6">
    <source>
        <dbReference type="ARBA" id="ARBA00022869"/>
    </source>
</evidence>
<dbReference type="PROSITE" id="PS50027">
    <property type="entry name" value="EGF_LAM_2"/>
    <property type="match status" value="1"/>
</dbReference>
<sequence>LPRLSSVNLESAVPYPTDKSIATAVEVCQCPPGYSGNSCESCWPRHRRVNGTVFGGICEPCQCFGHADSCDDVTAECLNCKDHTGGPYCNECLPGFYGDPTRGTSEDCQPCACPLNIPSNK</sequence>
<feature type="disulfide bond" evidence="10">
    <location>
        <begin position="80"/>
        <end position="89"/>
    </location>
</feature>
<dbReference type="InterPro" id="IPR002049">
    <property type="entry name" value="LE_dom"/>
</dbReference>
<dbReference type="GO" id="GO:0005604">
    <property type="term" value="C:basement membrane"/>
    <property type="evidence" value="ECO:0007669"/>
    <property type="project" value="UniProtKB-SubCell"/>
</dbReference>
<dbReference type="InterPro" id="IPR056863">
    <property type="entry name" value="LMN_ATRN_NET-like_EGF"/>
</dbReference>
<dbReference type="InterPro" id="IPR050440">
    <property type="entry name" value="Laminin/Netrin_ECM"/>
</dbReference>
<keyword evidence="8" id="KW-0325">Glycoprotein</keyword>
<dbReference type="CDD" id="cd00055">
    <property type="entry name" value="EGF_Lam"/>
    <property type="match status" value="1"/>
</dbReference>
<protein>
    <recommendedName>
        <fullName evidence="11">Laminin EGF-like domain-containing protein</fullName>
    </recommendedName>
</protein>
<dbReference type="Proteomes" id="UP001488838">
    <property type="component" value="Unassembled WGS sequence"/>
</dbReference>
<dbReference type="EMBL" id="JBBHLL010000002">
    <property type="protein sequence ID" value="KAK7835354.1"/>
    <property type="molecule type" value="Genomic_DNA"/>
</dbReference>
<keyword evidence="2" id="KW-0964">Secreted</keyword>
<dbReference type="GO" id="GO:0005201">
    <property type="term" value="F:extracellular matrix structural constituent"/>
    <property type="evidence" value="ECO:0007669"/>
    <property type="project" value="TreeGrafter"/>
</dbReference>
<proteinExistence type="predicted"/>
<evidence type="ECO:0000259" key="11">
    <source>
        <dbReference type="PROSITE" id="PS50027"/>
    </source>
</evidence>
<keyword evidence="9 10" id="KW-0424">Laminin EGF-like domain</keyword>
<dbReference type="SUPFAM" id="SSF57196">
    <property type="entry name" value="EGF/Laminin"/>
    <property type="match status" value="1"/>
</dbReference>
<dbReference type="SMART" id="SM00180">
    <property type="entry name" value="EGF_Lam"/>
    <property type="match status" value="1"/>
</dbReference>
<comment type="subcellular location">
    <subcellularLocation>
        <location evidence="1">Secreted</location>
        <location evidence="1">Extracellular space</location>
        <location evidence="1">Extracellular matrix</location>
        <location evidence="1">Basement membrane</location>
    </subcellularLocation>
</comment>
<dbReference type="Pfam" id="PF00053">
    <property type="entry name" value="EGF_laminin"/>
    <property type="match status" value="1"/>
</dbReference>
<keyword evidence="3" id="KW-0272">Extracellular matrix</keyword>
<dbReference type="GO" id="GO:0009887">
    <property type="term" value="P:animal organ morphogenesis"/>
    <property type="evidence" value="ECO:0007669"/>
    <property type="project" value="TreeGrafter"/>
</dbReference>
<keyword evidence="6" id="KW-0084">Basement membrane</keyword>
<evidence type="ECO:0000313" key="13">
    <source>
        <dbReference type="Proteomes" id="UP001488838"/>
    </source>
</evidence>
<evidence type="ECO:0000256" key="5">
    <source>
        <dbReference type="ARBA" id="ARBA00022737"/>
    </source>
</evidence>
<evidence type="ECO:0000256" key="3">
    <source>
        <dbReference type="ARBA" id="ARBA00022530"/>
    </source>
</evidence>
<gene>
    <name evidence="12" type="ORF">U0070_017890</name>
</gene>
<comment type="caution">
    <text evidence="10">Lacks conserved residue(s) required for the propagation of feature annotation.</text>
</comment>